<name>A0A5C4RZN4_PROVB</name>
<keyword evidence="2 4" id="KW-0808">Transferase</keyword>
<dbReference type="Pfam" id="PF03588">
    <property type="entry name" value="Leu_Phe_trans"/>
    <property type="match status" value="1"/>
</dbReference>
<keyword evidence="1 4" id="KW-0963">Cytoplasm</keyword>
<evidence type="ECO:0000313" key="6">
    <source>
        <dbReference type="Proteomes" id="UP000309544"/>
    </source>
</evidence>
<dbReference type="PANTHER" id="PTHR30098">
    <property type="entry name" value="LEUCYL/PHENYLALANYL-TRNA--PROTEIN TRANSFERASE"/>
    <property type="match status" value="1"/>
</dbReference>
<protein>
    <recommendedName>
        <fullName evidence="4">Leucyl/phenylalanyl-tRNA--protein transferase</fullName>
        <ecNumber evidence="4">2.3.2.6</ecNumber>
    </recommendedName>
    <alternativeName>
        <fullName evidence="4">L/F-transferase</fullName>
    </alternativeName>
    <alternativeName>
        <fullName evidence="4">Leucyltransferase</fullName>
    </alternativeName>
    <alternativeName>
        <fullName evidence="4">Phenyalanyltransferase</fullName>
    </alternativeName>
</protein>
<dbReference type="SUPFAM" id="SSF55729">
    <property type="entry name" value="Acyl-CoA N-acyltransferases (Nat)"/>
    <property type="match status" value="1"/>
</dbReference>
<dbReference type="AlphaFoldDB" id="A0A5C4RZN4"/>
<dbReference type="InterPro" id="IPR004616">
    <property type="entry name" value="Leu/Phe-tRNA_Trfase"/>
</dbReference>
<dbReference type="InterPro" id="IPR042203">
    <property type="entry name" value="Leu/Phe-tRNA_Trfase_C"/>
</dbReference>
<gene>
    <name evidence="4" type="primary">aat</name>
    <name evidence="5" type="ORF">FGF68_06515</name>
</gene>
<comment type="subcellular location">
    <subcellularLocation>
        <location evidence="4">Cytoplasm</location>
    </subcellularLocation>
</comment>
<comment type="catalytic activity">
    <reaction evidence="4">
        <text>L-phenylalanyl-tRNA(Phe) + an N-terminal L-alpha-aminoacyl-[protein] = an N-terminal L-phenylalanyl-L-alpha-aminoacyl-[protein] + tRNA(Phe)</text>
        <dbReference type="Rhea" id="RHEA:43632"/>
        <dbReference type="Rhea" id="RHEA-COMP:9668"/>
        <dbReference type="Rhea" id="RHEA-COMP:9699"/>
        <dbReference type="Rhea" id="RHEA-COMP:10636"/>
        <dbReference type="Rhea" id="RHEA-COMP:10637"/>
        <dbReference type="ChEBI" id="CHEBI:78442"/>
        <dbReference type="ChEBI" id="CHEBI:78531"/>
        <dbReference type="ChEBI" id="CHEBI:78597"/>
        <dbReference type="ChEBI" id="CHEBI:83561"/>
        <dbReference type="EC" id="2.3.2.6"/>
    </reaction>
</comment>
<dbReference type="RefSeq" id="WP_068866397.1">
    <property type="nucleotide sequence ID" value="NZ_VDCI01000004.1"/>
</dbReference>
<dbReference type="PANTHER" id="PTHR30098:SF2">
    <property type="entry name" value="LEUCYL_PHENYLALANYL-TRNA--PROTEIN TRANSFERASE"/>
    <property type="match status" value="1"/>
</dbReference>
<dbReference type="HAMAP" id="MF_00688">
    <property type="entry name" value="Leu_Phe_trans"/>
    <property type="match status" value="1"/>
</dbReference>
<evidence type="ECO:0000256" key="2">
    <source>
        <dbReference type="ARBA" id="ARBA00022679"/>
    </source>
</evidence>
<keyword evidence="3 4" id="KW-0012">Acyltransferase</keyword>
<comment type="catalytic activity">
    <reaction evidence="4">
        <text>N-terminal L-arginyl-[protein] + L-leucyl-tRNA(Leu) = N-terminal L-leucyl-L-arginyl-[protein] + tRNA(Leu) + H(+)</text>
        <dbReference type="Rhea" id="RHEA:50416"/>
        <dbReference type="Rhea" id="RHEA-COMP:9613"/>
        <dbReference type="Rhea" id="RHEA-COMP:9622"/>
        <dbReference type="Rhea" id="RHEA-COMP:12672"/>
        <dbReference type="Rhea" id="RHEA-COMP:12673"/>
        <dbReference type="ChEBI" id="CHEBI:15378"/>
        <dbReference type="ChEBI" id="CHEBI:64719"/>
        <dbReference type="ChEBI" id="CHEBI:78442"/>
        <dbReference type="ChEBI" id="CHEBI:78494"/>
        <dbReference type="ChEBI" id="CHEBI:133044"/>
        <dbReference type="EC" id="2.3.2.6"/>
    </reaction>
</comment>
<keyword evidence="6" id="KW-1185">Reference proteome</keyword>
<comment type="function">
    <text evidence="4">Functions in the N-end rule pathway of protein degradation where it conjugates Leu, Phe and, less efficiently, Met from aminoacyl-tRNAs to the N-termini of proteins containing an N-terminal arginine or lysine.</text>
</comment>
<comment type="similarity">
    <text evidence="4">Belongs to the L/F-transferase family.</text>
</comment>
<accession>A0A5C4RZN4</accession>
<organism evidence="5 6">
    <name type="scientific">Prosthecochloris vibrioformis</name>
    <name type="common">Chlorobium vibrioforme</name>
    <dbReference type="NCBI Taxonomy" id="1098"/>
    <lineage>
        <taxon>Bacteria</taxon>
        <taxon>Pseudomonadati</taxon>
        <taxon>Chlorobiota</taxon>
        <taxon>Chlorobiia</taxon>
        <taxon>Chlorobiales</taxon>
        <taxon>Chlorobiaceae</taxon>
        <taxon>Prosthecochloris</taxon>
    </lineage>
</organism>
<comment type="caution">
    <text evidence="5">The sequence shown here is derived from an EMBL/GenBank/DDBJ whole genome shotgun (WGS) entry which is preliminary data.</text>
</comment>
<dbReference type="NCBIfam" id="TIGR00667">
    <property type="entry name" value="aat"/>
    <property type="match status" value="1"/>
</dbReference>
<evidence type="ECO:0000256" key="3">
    <source>
        <dbReference type="ARBA" id="ARBA00023315"/>
    </source>
</evidence>
<evidence type="ECO:0000256" key="4">
    <source>
        <dbReference type="HAMAP-Rule" id="MF_00688"/>
    </source>
</evidence>
<reference evidence="5 6" key="1">
    <citation type="submission" date="2019-05" db="EMBL/GenBank/DDBJ databases">
        <title>Draft Whole-Genome sequence of the green sulfur bacterium Prosthecochloris vibrioformis DSM 260.</title>
        <authorList>
            <person name="Meyer T.E."/>
            <person name="Kyndt J.A."/>
        </authorList>
    </citation>
    <scope>NUCLEOTIDE SEQUENCE [LARGE SCALE GENOMIC DNA]</scope>
    <source>
        <strain evidence="5 6">DSM 260</strain>
    </source>
</reference>
<dbReference type="GO" id="GO:0005737">
    <property type="term" value="C:cytoplasm"/>
    <property type="evidence" value="ECO:0007669"/>
    <property type="project" value="UniProtKB-SubCell"/>
</dbReference>
<evidence type="ECO:0000256" key="1">
    <source>
        <dbReference type="ARBA" id="ARBA00022490"/>
    </source>
</evidence>
<dbReference type="Proteomes" id="UP000309544">
    <property type="component" value="Unassembled WGS sequence"/>
</dbReference>
<dbReference type="EC" id="2.3.2.6" evidence="4"/>
<dbReference type="GO" id="GO:0030163">
    <property type="term" value="P:protein catabolic process"/>
    <property type="evidence" value="ECO:0007669"/>
    <property type="project" value="UniProtKB-UniRule"/>
</dbReference>
<sequence>MFGADEVLRAYLHGYFPMSDPSDDLIYWCRPHRRALFSIDAYRSSRSVRRLVRRGEFEVSVDRAFHSVITACAAPRRSEGESWINQDIIAVYCELHERGFAHSIECYRDGVLAGGLYGLGIGGAFFGESMFTRVANASKVALQHLVDRLRRGGFILLDAQIMNPHLESLGAFEVSHERYMELLAEALQKKNCFL</sequence>
<proteinExistence type="inferred from homology"/>
<dbReference type="InterPro" id="IPR016181">
    <property type="entry name" value="Acyl_CoA_acyltransferase"/>
</dbReference>
<dbReference type="Gene3D" id="3.40.630.70">
    <property type="entry name" value="Leucyl/phenylalanyl-tRNA-protein transferase, C-terminal domain"/>
    <property type="match status" value="1"/>
</dbReference>
<dbReference type="GO" id="GO:0008914">
    <property type="term" value="F:leucyl-tRNA--protein transferase activity"/>
    <property type="evidence" value="ECO:0007669"/>
    <property type="project" value="UniProtKB-UniRule"/>
</dbReference>
<evidence type="ECO:0000313" key="5">
    <source>
        <dbReference type="EMBL" id="TNJ36763.1"/>
    </source>
</evidence>
<comment type="catalytic activity">
    <reaction evidence="4">
        <text>N-terminal L-lysyl-[protein] + L-leucyl-tRNA(Leu) = N-terminal L-leucyl-L-lysyl-[protein] + tRNA(Leu) + H(+)</text>
        <dbReference type="Rhea" id="RHEA:12340"/>
        <dbReference type="Rhea" id="RHEA-COMP:9613"/>
        <dbReference type="Rhea" id="RHEA-COMP:9622"/>
        <dbReference type="Rhea" id="RHEA-COMP:12670"/>
        <dbReference type="Rhea" id="RHEA-COMP:12671"/>
        <dbReference type="ChEBI" id="CHEBI:15378"/>
        <dbReference type="ChEBI" id="CHEBI:65249"/>
        <dbReference type="ChEBI" id="CHEBI:78442"/>
        <dbReference type="ChEBI" id="CHEBI:78494"/>
        <dbReference type="ChEBI" id="CHEBI:133043"/>
        <dbReference type="EC" id="2.3.2.6"/>
    </reaction>
</comment>
<dbReference type="EMBL" id="VDCI01000004">
    <property type="protein sequence ID" value="TNJ36763.1"/>
    <property type="molecule type" value="Genomic_DNA"/>
</dbReference>